<organism evidence="1 2">
    <name type="scientific">Punica granatum</name>
    <name type="common">Pomegranate</name>
    <dbReference type="NCBI Taxonomy" id="22663"/>
    <lineage>
        <taxon>Eukaryota</taxon>
        <taxon>Viridiplantae</taxon>
        <taxon>Streptophyta</taxon>
        <taxon>Embryophyta</taxon>
        <taxon>Tracheophyta</taxon>
        <taxon>Spermatophyta</taxon>
        <taxon>Magnoliopsida</taxon>
        <taxon>eudicotyledons</taxon>
        <taxon>Gunneridae</taxon>
        <taxon>Pentapetalae</taxon>
        <taxon>rosids</taxon>
        <taxon>malvids</taxon>
        <taxon>Myrtales</taxon>
        <taxon>Lythraceae</taxon>
        <taxon>Punica</taxon>
    </lineage>
</organism>
<evidence type="ECO:0000313" key="1">
    <source>
        <dbReference type="Proteomes" id="UP000515151"/>
    </source>
</evidence>
<dbReference type="InterPro" id="IPR043502">
    <property type="entry name" value="DNA/RNA_pol_sf"/>
</dbReference>
<dbReference type="InterPro" id="IPR043128">
    <property type="entry name" value="Rev_trsase/Diguanyl_cyclase"/>
</dbReference>
<name>A0A6P8BY49_PUNGR</name>
<proteinExistence type="predicted"/>
<dbReference type="Gene3D" id="3.30.70.270">
    <property type="match status" value="2"/>
</dbReference>
<dbReference type="PANTHER" id="PTHR37984:SF5">
    <property type="entry name" value="PROTEIN NYNRIN-LIKE"/>
    <property type="match status" value="1"/>
</dbReference>
<dbReference type="SUPFAM" id="SSF56672">
    <property type="entry name" value="DNA/RNA polymerases"/>
    <property type="match status" value="1"/>
</dbReference>
<dbReference type="PANTHER" id="PTHR37984">
    <property type="entry name" value="PROTEIN CBG26694"/>
    <property type="match status" value="1"/>
</dbReference>
<keyword evidence="1" id="KW-1185">Reference proteome</keyword>
<dbReference type="GeneID" id="116188807"/>
<accession>A0A6P8BY49</accession>
<dbReference type="RefSeq" id="XP_031374138.1">
    <property type="nucleotide sequence ID" value="XM_031518278.1"/>
</dbReference>
<dbReference type="AlphaFoldDB" id="A0A6P8BY49"/>
<dbReference type="FunFam" id="3.30.70.270:FF:000063">
    <property type="entry name" value="Zinc knuckle domaincontaining protein"/>
    <property type="match status" value="1"/>
</dbReference>
<dbReference type="OrthoDB" id="415724at2759"/>
<dbReference type="Proteomes" id="UP000515151">
    <property type="component" value="Chromosome 8"/>
</dbReference>
<gene>
    <name evidence="2" type="primary">LOC116188807</name>
</gene>
<reference evidence="2" key="2">
    <citation type="submission" date="2025-08" db="UniProtKB">
        <authorList>
            <consortium name="RefSeq"/>
        </authorList>
    </citation>
    <scope>IDENTIFICATION</scope>
    <source>
        <tissue evidence="2">Leaf</tissue>
    </source>
</reference>
<sequence>MDCMSGRRSLDDHVEHLRSVLESLRREKLYANLKKCSFCLDRVVFLGFIVSSKGVEVDEEKVRAIKDWPTPTTIVEVRSYHGLAGFYRRFVPNFSTIAAFLTEIIKKDVGFKWGEEQEKAFNTLKES</sequence>
<evidence type="ECO:0000313" key="2">
    <source>
        <dbReference type="RefSeq" id="XP_031374138.1"/>
    </source>
</evidence>
<reference evidence="1" key="1">
    <citation type="journal article" date="2020" name="Plant Biotechnol. J.">
        <title>The pomegranate (Punica granatum L.) draft genome dissects genetic divergence between soft- and hard-seeded cultivars.</title>
        <authorList>
            <person name="Luo X."/>
            <person name="Li H."/>
            <person name="Wu Z."/>
            <person name="Yao W."/>
            <person name="Zhao P."/>
            <person name="Cao D."/>
            <person name="Yu H."/>
            <person name="Li K."/>
            <person name="Poudel K."/>
            <person name="Zhao D."/>
            <person name="Zhang F."/>
            <person name="Xia X."/>
            <person name="Chen L."/>
            <person name="Wang Q."/>
            <person name="Jing D."/>
            <person name="Cao S."/>
        </authorList>
    </citation>
    <scope>NUCLEOTIDE SEQUENCE [LARGE SCALE GENOMIC DNA]</scope>
    <source>
        <strain evidence="1">cv. Tunisia</strain>
    </source>
</reference>
<dbReference type="InterPro" id="IPR050951">
    <property type="entry name" value="Retrovirus_Pol_polyprotein"/>
</dbReference>
<protein>
    <submittedName>
        <fullName evidence="2">Uncharacterized protein LOC116188807</fullName>
    </submittedName>
</protein>